<evidence type="ECO:0000313" key="5">
    <source>
        <dbReference type="Proteomes" id="UP001215712"/>
    </source>
</evidence>
<name>A0AAD6HUI7_9EURO</name>
<comment type="caution">
    <text evidence="4">The sequence shown here is derived from an EMBL/GenBank/DDBJ whole genome shotgun (WGS) entry which is preliminary data.</text>
</comment>
<protein>
    <recommendedName>
        <fullName evidence="3">Fe2OG dioxygenase domain-containing protein</fullName>
    </recommendedName>
</protein>
<reference evidence="4" key="1">
    <citation type="journal article" date="2023" name="IMA Fungus">
        <title>Comparative genomic study of the Penicillium genus elucidates a diverse pangenome and 15 lateral gene transfer events.</title>
        <authorList>
            <person name="Petersen C."/>
            <person name="Sorensen T."/>
            <person name="Nielsen M.R."/>
            <person name="Sondergaard T.E."/>
            <person name="Sorensen J.L."/>
            <person name="Fitzpatrick D.A."/>
            <person name="Frisvad J.C."/>
            <person name="Nielsen K.L."/>
        </authorList>
    </citation>
    <scope>NUCLEOTIDE SEQUENCE</scope>
    <source>
        <strain evidence="4">IBT 17514</strain>
    </source>
</reference>
<sequence>MTAVEIPLIDVSPFTIQGASEAEKEKVVAAVRDACRKYGFFQIIGHGIAPEQQAKVIEYAKIFFDLPLEEKQKVGMEHAMGESNRGYEVIGGQKLQYDALPDLKEGVYFGAEMDNDDPRAGSFLEGPNLWPEALPEKEFRLPIMEYREKLLDLSNAILKILALGLPYPPDIFDEISTNPVGTLKLLHYPPQKCTDLQQFGAGAHTDFGIITLLLQQPDHTGLEVFYPPSKSWISVPAVPGQYIVNIGDLLDGWTKGEYRSAVHRVINKGEQHRYSVPFFNDGNLSCKLRPLDGTNDETAITVEEHLRMKWSQSYSIK</sequence>
<dbReference type="EMBL" id="JAQJAN010000002">
    <property type="protein sequence ID" value="KAJ5738490.1"/>
    <property type="molecule type" value="Genomic_DNA"/>
</dbReference>
<dbReference type="InterPro" id="IPR050231">
    <property type="entry name" value="Iron_ascorbate_oxido_reductase"/>
</dbReference>
<evidence type="ECO:0000259" key="3">
    <source>
        <dbReference type="PROSITE" id="PS51471"/>
    </source>
</evidence>
<dbReference type="Pfam" id="PF03171">
    <property type="entry name" value="2OG-FeII_Oxy"/>
    <property type="match status" value="1"/>
</dbReference>
<evidence type="ECO:0000256" key="2">
    <source>
        <dbReference type="RuleBase" id="RU003682"/>
    </source>
</evidence>
<dbReference type="AlphaFoldDB" id="A0AAD6HUI7"/>
<dbReference type="Proteomes" id="UP001215712">
    <property type="component" value="Unassembled WGS sequence"/>
</dbReference>
<dbReference type="SUPFAM" id="SSF51197">
    <property type="entry name" value="Clavaminate synthase-like"/>
    <property type="match status" value="1"/>
</dbReference>
<dbReference type="GO" id="GO:0044283">
    <property type="term" value="P:small molecule biosynthetic process"/>
    <property type="evidence" value="ECO:0007669"/>
    <property type="project" value="UniProtKB-ARBA"/>
</dbReference>
<keyword evidence="2" id="KW-0560">Oxidoreductase</keyword>
<evidence type="ECO:0000313" key="4">
    <source>
        <dbReference type="EMBL" id="KAJ5738490.1"/>
    </source>
</evidence>
<feature type="domain" description="Fe2OG dioxygenase" evidence="3">
    <location>
        <begin position="176"/>
        <end position="282"/>
    </location>
</feature>
<dbReference type="PANTHER" id="PTHR47990">
    <property type="entry name" value="2-OXOGLUTARATE (2OG) AND FE(II)-DEPENDENT OXYGENASE SUPERFAMILY PROTEIN-RELATED"/>
    <property type="match status" value="1"/>
</dbReference>
<dbReference type="InterPro" id="IPR044861">
    <property type="entry name" value="IPNS-like_FE2OG_OXY"/>
</dbReference>
<keyword evidence="2" id="KW-0479">Metal-binding</keyword>
<comment type="similarity">
    <text evidence="1 2">Belongs to the iron/ascorbate-dependent oxidoreductase family.</text>
</comment>
<keyword evidence="2" id="KW-0408">Iron</keyword>
<reference evidence="4" key="2">
    <citation type="submission" date="2023-01" db="EMBL/GenBank/DDBJ databases">
        <authorList>
            <person name="Petersen C."/>
        </authorList>
    </citation>
    <scope>NUCLEOTIDE SEQUENCE</scope>
    <source>
        <strain evidence="4">IBT 17514</strain>
    </source>
</reference>
<dbReference type="Pfam" id="PF14226">
    <property type="entry name" value="DIOX_N"/>
    <property type="match status" value="1"/>
</dbReference>
<gene>
    <name evidence="4" type="ORF">N7493_001645</name>
</gene>
<organism evidence="4 5">
    <name type="scientific">Penicillium malachiteum</name>
    <dbReference type="NCBI Taxonomy" id="1324776"/>
    <lineage>
        <taxon>Eukaryota</taxon>
        <taxon>Fungi</taxon>
        <taxon>Dikarya</taxon>
        <taxon>Ascomycota</taxon>
        <taxon>Pezizomycotina</taxon>
        <taxon>Eurotiomycetes</taxon>
        <taxon>Eurotiomycetidae</taxon>
        <taxon>Eurotiales</taxon>
        <taxon>Aspergillaceae</taxon>
        <taxon>Penicillium</taxon>
    </lineage>
</organism>
<dbReference type="GO" id="GO:0046872">
    <property type="term" value="F:metal ion binding"/>
    <property type="evidence" value="ECO:0007669"/>
    <property type="project" value="UniProtKB-KW"/>
</dbReference>
<evidence type="ECO:0000256" key="1">
    <source>
        <dbReference type="ARBA" id="ARBA00008056"/>
    </source>
</evidence>
<dbReference type="PROSITE" id="PS51471">
    <property type="entry name" value="FE2OG_OXY"/>
    <property type="match status" value="1"/>
</dbReference>
<accession>A0AAD6HUI7</accession>
<dbReference type="Gene3D" id="2.60.120.330">
    <property type="entry name" value="B-lactam Antibiotic, Isopenicillin N Synthase, Chain"/>
    <property type="match status" value="1"/>
</dbReference>
<dbReference type="InterPro" id="IPR026992">
    <property type="entry name" value="DIOX_N"/>
</dbReference>
<dbReference type="PRINTS" id="PR00682">
    <property type="entry name" value="IPNSYNTHASE"/>
</dbReference>
<proteinExistence type="inferred from homology"/>
<dbReference type="GO" id="GO:0016491">
    <property type="term" value="F:oxidoreductase activity"/>
    <property type="evidence" value="ECO:0007669"/>
    <property type="project" value="UniProtKB-KW"/>
</dbReference>
<keyword evidence="5" id="KW-1185">Reference proteome</keyword>
<dbReference type="InterPro" id="IPR027443">
    <property type="entry name" value="IPNS-like_sf"/>
</dbReference>
<dbReference type="InterPro" id="IPR005123">
    <property type="entry name" value="Oxoglu/Fe-dep_dioxygenase_dom"/>
</dbReference>